<dbReference type="AlphaFoldDB" id="A0A0D2LV15"/>
<dbReference type="KEGG" id="mng:MNEG_14502"/>
<dbReference type="InterPro" id="IPR003439">
    <property type="entry name" value="ABC_transporter-like_ATP-bd"/>
</dbReference>
<dbReference type="GO" id="GO:0005524">
    <property type="term" value="F:ATP binding"/>
    <property type="evidence" value="ECO:0007669"/>
    <property type="project" value="UniProtKB-KW"/>
</dbReference>
<keyword evidence="1" id="KW-0677">Repeat</keyword>
<dbReference type="InterPro" id="IPR003593">
    <property type="entry name" value="AAA+_ATPase"/>
</dbReference>
<dbReference type="GeneID" id="25732071"/>
<name>A0A0D2LV15_9CHLO</name>
<reference evidence="5 6" key="1">
    <citation type="journal article" date="2013" name="BMC Genomics">
        <title>Reconstruction of the lipid metabolism for the microalga Monoraphidium neglectum from its genome sequence reveals characteristics suitable for biofuel production.</title>
        <authorList>
            <person name="Bogen C."/>
            <person name="Al-Dilaimi A."/>
            <person name="Albersmeier A."/>
            <person name="Wichmann J."/>
            <person name="Grundmann M."/>
            <person name="Rupp O."/>
            <person name="Lauersen K.J."/>
            <person name="Blifernez-Klassen O."/>
            <person name="Kalinowski J."/>
            <person name="Goesmann A."/>
            <person name="Mussgnug J.H."/>
            <person name="Kruse O."/>
        </authorList>
    </citation>
    <scope>NUCLEOTIDE SEQUENCE [LARGE SCALE GENOMIC DNA]</scope>
    <source>
        <strain evidence="5 6">SAG 48.87</strain>
    </source>
</reference>
<keyword evidence="6" id="KW-1185">Reference proteome</keyword>
<evidence type="ECO:0000313" key="5">
    <source>
        <dbReference type="EMBL" id="KIY93461.1"/>
    </source>
</evidence>
<dbReference type="PROSITE" id="PS00211">
    <property type="entry name" value="ABC_TRANSPORTER_1"/>
    <property type="match status" value="1"/>
</dbReference>
<dbReference type="PANTHER" id="PTHR19211">
    <property type="entry name" value="ATP-BINDING TRANSPORT PROTEIN-RELATED"/>
    <property type="match status" value="1"/>
</dbReference>
<dbReference type="GO" id="GO:0016887">
    <property type="term" value="F:ATP hydrolysis activity"/>
    <property type="evidence" value="ECO:0007669"/>
    <property type="project" value="InterPro"/>
</dbReference>
<dbReference type="InterPro" id="IPR050611">
    <property type="entry name" value="ABCF"/>
</dbReference>
<evidence type="ECO:0000256" key="2">
    <source>
        <dbReference type="ARBA" id="ARBA00022741"/>
    </source>
</evidence>
<dbReference type="Gene3D" id="3.40.50.300">
    <property type="entry name" value="P-loop containing nucleotide triphosphate hydrolases"/>
    <property type="match status" value="2"/>
</dbReference>
<dbReference type="RefSeq" id="XP_013892481.1">
    <property type="nucleotide sequence ID" value="XM_014037027.1"/>
</dbReference>
<dbReference type="STRING" id="145388.A0A0D2LV15"/>
<dbReference type="SUPFAM" id="SSF52540">
    <property type="entry name" value="P-loop containing nucleoside triphosphate hydrolases"/>
    <property type="match status" value="1"/>
</dbReference>
<proteinExistence type="predicted"/>
<dbReference type="EMBL" id="KK104756">
    <property type="protein sequence ID" value="KIY93461.1"/>
    <property type="molecule type" value="Genomic_DNA"/>
</dbReference>
<protein>
    <recommendedName>
        <fullName evidence="4">ABC transporter domain-containing protein</fullName>
    </recommendedName>
</protein>
<organism evidence="5 6">
    <name type="scientific">Monoraphidium neglectum</name>
    <dbReference type="NCBI Taxonomy" id="145388"/>
    <lineage>
        <taxon>Eukaryota</taxon>
        <taxon>Viridiplantae</taxon>
        <taxon>Chlorophyta</taxon>
        <taxon>core chlorophytes</taxon>
        <taxon>Chlorophyceae</taxon>
        <taxon>CS clade</taxon>
        <taxon>Sphaeropleales</taxon>
        <taxon>Selenastraceae</taxon>
        <taxon>Monoraphidium</taxon>
    </lineage>
</organism>
<dbReference type="Pfam" id="PF00005">
    <property type="entry name" value="ABC_tran"/>
    <property type="match status" value="1"/>
</dbReference>
<dbReference type="Proteomes" id="UP000054498">
    <property type="component" value="Unassembled WGS sequence"/>
</dbReference>
<evidence type="ECO:0000256" key="3">
    <source>
        <dbReference type="ARBA" id="ARBA00022840"/>
    </source>
</evidence>
<dbReference type="InterPro" id="IPR027417">
    <property type="entry name" value="P-loop_NTPase"/>
</dbReference>
<keyword evidence="3" id="KW-0067">ATP-binding</keyword>
<dbReference type="FunFam" id="3.40.50.300:FF:001092">
    <property type="entry name" value="ATP-binding cassette sub-family F member 2"/>
    <property type="match status" value="1"/>
</dbReference>
<evidence type="ECO:0000259" key="4">
    <source>
        <dbReference type="PROSITE" id="PS50893"/>
    </source>
</evidence>
<dbReference type="PANTHER" id="PTHR19211:SF14">
    <property type="entry name" value="ATP-BINDING CASSETTE SUB-FAMILY F MEMBER 1"/>
    <property type="match status" value="1"/>
</dbReference>
<dbReference type="OrthoDB" id="2110130at2759"/>
<sequence length="261" mass="28294">MGGEEASASVASAPQKWSDYQVEFHFPEPTDLGSNSLMQLMDADFKYPGRDDFGLKNVNIGIDMGSRVAIVGPNGAGKTTLMNLLSGDLEPTAGESRRSAKLRIGRYNQHFVDALSMDVNPVEYLMTKYPESGLKPEGVRAMLGKFGLSGHHHLVPIVKLSGGQKARVVFAGISLSQPHILLLDEPTNHLDMQSIDALCDAVEEFGGGVVVWIVDNGEITPYDGDFEDYRDELIKEISAELDADEEEAAAAADPFKPKKVA</sequence>
<evidence type="ECO:0000313" key="6">
    <source>
        <dbReference type="Proteomes" id="UP000054498"/>
    </source>
</evidence>
<dbReference type="PROSITE" id="PS50893">
    <property type="entry name" value="ABC_TRANSPORTER_2"/>
    <property type="match status" value="1"/>
</dbReference>
<dbReference type="InterPro" id="IPR017871">
    <property type="entry name" value="ABC_transporter-like_CS"/>
</dbReference>
<keyword evidence="2" id="KW-0547">Nucleotide-binding</keyword>
<dbReference type="CDD" id="cd03221">
    <property type="entry name" value="ABCF_EF-3"/>
    <property type="match status" value="1"/>
</dbReference>
<gene>
    <name evidence="5" type="ORF">MNEG_14502</name>
</gene>
<accession>A0A0D2LV15</accession>
<evidence type="ECO:0000256" key="1">
    <source>
        <dbReference type="ARBA" id="ARBA00022737"/>
    </source>
</evidence>
<feature type="domain" description="ABC transporter" evidence="4">
    <location>
        <begin position="38"/>
        <end position="260"/>
    </location>
</feature>
<dbReference type="SMART" id="SM00382">
    <property type="entry name" value="AAA"/>
    <property type="match status" value="1"/>
</dbReference>